<reference evidence="2" key="1">
    <citation type="submission" date="2014-11" db="EMBL/GenBank/DDBJ databases">
        <authorList>
            <person name="Amaro Gonzalez C."/>
        </authorList>
    </citation>
    <scope>NUCLEOTIDE SEQUENCE</scope>
</reference>
<dbReference type="AlphaFoldDB" id="A0A0E9WA56"/>
<reference evidence="2" key="2">
    <citation type="journal article" date="2015" name="Fish Shellfish Immunol.">
        <title>Early steps in the European eel (Anguilla anguilla)-Vibrio vulnificus interaction in the gills: Role of the RtxA13 toxin.</title>
        <authorList>
            <person name="Callol A."/>
            <person name="Pajuelo D."/>
            <person name="Ebbesson L."/>
            <person name="Teles M."/>
            <person name="MacKenzie S."/>
            <person name="Amaro C."/>
        </authorList>
    </citation>
    <scope>NUCLEOTIDE SEQUENCE</scope>
</reference>
<evidence type="ECO:0000256" key="1">
    <source>
        <dbReference type="SAM" id="MobiDB-lite"/>
    </source>
</evidence>
<feature type="region of interest" description="Disordered" evidence="1">
    <location>
        <begin position="1"/>
        <end position="24"/>
    </location>
</feature>
<organism evidence="2">
    <name type="scientific">Anguilla anguilla</name>
    <name type="common">European freshwater eel</name>
    <name type="synonym">Muraena anguilla</name>
    <dbReference type="NCBI Taxonomy" id="7936"/>
    <lineage>
        <taxon>Eukaryota</taxon>
        <taxon>Metazoa</taxon>
        <taxon>Chordata</taxon>
        <taxon>Craniata</taxon>
        <taxon>Vertebrata</taxon>
        <taxon>Euteleostomi</taxon>
        <taxon>Actinopterygii</taxon>
        <taxon>Neopterygii</taxon>
        <taxon>Teleostei</taxon>
        <taxon>Anguilliformes</taxon>
        <taxon>Anguillidae</taxon>
        <taxon>Anguilla</taxon>
    </lineage>
</organism>
<accession>A0A0E9WA56</accession>
<dbReference type="EMBL" id="GBXM01022219">
    <property type="protein sequence ID" value="JAH86358.1"/>
    <property type="molecule type" value="Transcribed_RNA"/>
</dbReference>
<evidence type="ECO:0000313" key="2">
    <source>
        <dbReference type="EMBL" id="JAH86358.1"/>
    </source>
</evidence>
<protein>
    <submittedName>
        <fullName evidence="2">Uncharacterized protein</fullName>
    </submittedName>
</protein>
<proteinExistence type="predicted"/>
<sequence>MNTTCVLEWPTPLTPHEPNKAPQRRSFSVCIVPGTQPPSAACEQNKYDSTEKNDSRGMLTPRLAWECREENKGRVTGCC</sequence>
<name>A0A0E9WA56_ANGAN</name>